<dbReference type="PANTHER" id="PTHR30472:SF27">
    <property type="entry name" value="PETROBACTIN IMPORT SYSTEM PERMEASE PROTEIN YCLN"/>
    <property type="match status" value="1"/>
</dbReference>
<comment type="caution">
    <text evidence="11">The sequence shown here is derived from an EMBL/GenBank/DDBJ whole genome shotgun (WGS) entry which is preliminary data.</text>
</comment>
<dbReference type="SUPFAM" id="SSF81345">
    <property type="entry name" value="ABC transporter involved in vitamin B12 uptake, BtuC"/>
    <property type="match status" value="1"/>
</dbReference>
<feature type="transmembrane region" description="Helical" evidence="10">
    <location>
        <begin position="132"/>
        <end position="157"/>
    </location>
</feature>
<protein>
    <submittedName>
        <fullName evidence="11">ABC transporter permease</fullName>
    </submittedName>
</protein>
<evidence type="ECO:0000256" key="7">
    <source>
        <dbReference type="ARBA" id="ARBA00022989"/>
    </source>
</evidence>
<dbReference type="AlphaFoldDB" id="A0A6M0H5A8"/>
<evidence type="ECO:0000256" key="2">
    <source>
        <dbReference type="ARBA" id="ARBA00007935"/>
    </source>
</evidence>
<keyword evidence="5" id="KW-0406">Ion transport</keyword>
<comment type="similarity">
    <text evidence="2">Belongs to the binding-protein-dependent transport system permease family. FecCD subfamily.</text>
</comment>
<dbReference type="InterPro" id="IPR037294">
    <property type="entry name" value="ABC_BtuC-like"/>
</dbReference>
<reference evidence="11 12" key="1">
    <citation type="submission" date="2020-02" db="EMBL/GenBank/DDBJ databases">
        <title>Genome assembly of a novel Clostridium senegalense strain.</title>
        <authorList>
            <person name="Gupta T.B."/>
            <person name="Jauregui R."/>
            <person name="Maclean P."/>
            <person name="Nawarathana A."/>
            <person name="Brightwell G."/>
        </authorList>
    </citation>
    <scope>NUCLEOTIDE SEQUENCE [LARGE SCALE GENOMIC DNA]</scope>
    <source>
        <strain evidence="11 12">AGRFS4</strain>
    </source>
</reference>
<keyword evidence="12" id="KW-1185">Reference proteome</keyword>
<evidence type="ECO:0000256" key="1">
    <source>
        <dbReference type="ARBA" id="ARBA00004651"/>
    </source>
</evidence>
<evidence type="ECO:0000256" key="5">
    <source>
        <dbReference type="ARBA" id="ARBA00022496"/>
    </source>
</evidence>
<feature type="transmembrane region" description="Helical" evidence="10">
    <location>
        <begin position="219"/>
        <end position="244"/>
    </location>
</feature>
<dbReference type="GO" id="GO:0005886">
    <property type="term" value="C:plasma membrane"/>
    <property type="evidence" value="ECO:0007669"/>
    <property type="project" value="UniProtKB-SubCell"/>
</dbReference>
<sequence length="317" mass="34947">MKDKYLVVILVLLSMVSLFVGVHELNISNLLNGDTMQLEIIYLSRIPRLISIILSAVGMSISGVIMQQISNNKFVSPTTAATVDSAKLGVLISVMFFSTTTLTEKMIMAFIFSIIGTFIFMKVLRKIKYKNAVFIPLVGIMIGNVISSITDFIAYKYNLVQNVNSFMQGNFSMIIKGNYELLFLTIPLLTVAYIYAYKFTVIGMGEDISKNLGLNFNKVVTIGMVIVALISSLVVITIGNIPFLGLVVPNIVSIYKGDNLSENISTTALVGAIFVLCCDVVGRLIIFPYEIPISVTVGSVGSIIFLWLIFRRNNNEK</sequence>
<evidence type="ECO:0000256" key="10">
    <source>
        <dbReference type="SAM" id="Phobius"/>
    </source>
</evidence>
<keyword evidence="4" id="KW-1003">Cell membrane</keyword>
<organism evidence="11 12">
    <name type="scientific">Clostridium senegalense</name>
    <dbReference type="NCBI Taxonomy" id="1465809"/>
    <lineage>
        <taxon>Bacteria</taxon>
        <taxon>Bacillati</taxon>
        <taxon>Bacillota</taxon>
        <taxon>Clostridia</taxon>
        <taxon>Eubacteriales</taxon>
        <taxon>Clostridiaceae</taxon>
        <taxon>Clostridium</taxon>
    </lineage>
</organism>
<keyword evidence="7 10" id="KW-1133">Transmembrane helix</keyword>
<dbReference type="RefSeq" id="WP_061994773.1">
    <property type="nucleotide sequence ID" value="NZ_JAAGPU010000015.1"/>
</dbReference>
<feature type="transmembrane region" description="Helical" evidence="10">
    <location>
        <begin position="6"/>
        <end position="28"/>
    </location>
</feature>
<feature type="transmembrane region" description="Helical" evidence="10">
    <location>
        <begin position="49"/>
        <end position="70"/>
    </location>
</feature>
<feature type="transmembrane region" description="Helical" evidence="10">
    <location>
        <begin position="177"/>
        <end position="198"/>
    </location>
</feature>
<dbReference type="Pfam" id="PF01032">
    <property type="entry name" value="FecCD"/>
    <property type="match status" value="1"/>
</dbReference>
<gene>
    <name evidence="11" type="ORF">G3M99_09335</name>
</gene>
<keyword evidence="9 10" id="KW-0472">Membrane</keyword>
<dbReference type="EMBL" id="JAAGPU010000015">
    <property type="protein sequence ID" value="NEU05051.1"/>
    <property type="molecule type" value="Genomic_DNA"/>
</dbReference>
<evidence type="ECO:0000313" key="12">
    <source>
        <dbReference type="Proteomes" id="UP000481872"/>
    </source>
</evidence>
<evidence type="ECO:0000256" key="3">
    <source>
        <dbReference type="ARBA" id="ARBA00022448"/>
    </source>
</evidence>
<dbReference type="GO" id="GO:0022857">
    <property type="term" value="F:transmembrane transporter activity"/>
    <property type="evidence" value="ECO:0007669"/>
    <property type="project" value="InterPro"/>
</dbReference>
<dbReference type="PANTHER" id="PTHR30472">
    <property type="entry name" value="FERRIC ENTEROBACTIN TRANSPORT SYSTEM PERMEASE PROTEIN"/>
    <property type="match status" value="1"/>
</dbReference>
<name>A0A6M0H5A8_9CLOT</name>
<evidence type="ECO:0000256" key="8">
    <source>
        <dbReference type="ARBA" id="ARBA00023004"/>
    </source>
</evidence>
<keyword evidence="8" id="KW-0408">Iron</keyword>
<dbReference type="FunFam" id="1.10.3470.10:FF:000004">
    <property type="entry name" value="Iron compound ABC transporter, permease"/>
    <property type="match status" value="1"/>
</dbReference>
<dbReference type="InterPro" id="IPR000522">
    <property type="entry name" value="ABC_transptr_permease_BtuC"/>
</dbReference>
<dbReference type="Proteomes" id="UP000481872">
    <property type="component" value="Unassembled WGS sequence"/>
</dbReference>
<feature type="transmembrane region" description="Helical" evidence="10">
    <location>
        <begin position="264"/>
        <end position="286"/>
    </location>
</feature>
<dbReference type="GO" id="GO:0033214">
    <property type="term" value="P:siderophore-iron import into cell"/>
    <property type="evidence" value="ECO:0007669"/>
    <property type="project" value="TreeGrafter"/>
</dbReference>
<evidence type="ECO:0000313" key="11">
    <source>
        <dbReference type="EMBL" id="NEU05051.1"/>
    </source>
</evidence>
<comment type="subcellular location">
    <subcellularLocation>
        <location evidence="1">Cell membrane</location>
        <topology evidence="1">Multi-pass membrane protein</topology>
    </subcellularLocation>
</comment>
<evidence type="ECO:0000256" key="6">
    <source>
        <dbReference type="ARBA" id="ARBA00022692"/>
    </source>
</evidence>
<accession>A0A6M0H5A8</accession>
<dbReference type="Gene3D" id="1.10.3470.10">
    <property type="entry name" value="ABC transporter involved in vitamin B12 uptake, BtuC"/>
    <property type="match status" value="1"/>
</dbReference>
<evidence type="ECO:0000256" key="9">
    <source>
        <dbReference type="ARBA" id="ARBA00023136"/>
    </source>
</evidence>
<feature type="transmembrane region" description="Helical" evidence="10">
    <location>
        <begin position="90"/>
        <end position="120"/>
    </location>
</feature>
<keyword evidence="5" id="KW-0410">Iron transport</keyword>
<keyword evidence="3" id="KW-0813">Transport</keyword>
<feature type="transmembrane region" description="Helical" evidence="10">
    <location>
        <begin position="293"/>
        <end position="310"/>
    </location>
</feature>
<evidence type="ECO:0000256" key="4">
    <source>
        <dbReference type="ARBA" id="ARBA00022475"/>
    </source>
</evidence>
<proteinExistence type="inferred from homology"/>
<keyword evidence="6 10" id="KW-0812">Transmembrane</keyword>
<dbReference type="CDD" id="cd06550">
    <property type="entry name" value="TM_ABC_iron-siderophores_like"/>
    <property type="match status" value="1"/>
</dbReference>